<feature type="region of interest" description="Disordered" evidence="1">
    <location>
        <begin position="1"/>
        <end position="59"/>
    </location>
</feature>
<feature type="region of interest" description="Disordered" evidence="1">
    <location>
        <begin position="299"/>
        <end position="321"/>
    </location>
</feature>
<name>A0A5C3EL01_9BASI</name>
<evidence type="ECO:0000313" key="3">
    <source>
        <dbReference type="Proteomes" id="UP000324022"/>
    </source>
</evidence>
<protein>
    <submittedName>
        <fullName evidence="2">Uncharacterized protein</fullName>
    </submittedName>
</protein>
<dbReference type="EMBL" id="OOIN01000031">
    <property type="protein sequence ID" value="SPO30181.1"/>
    <property type="molecule type" value="Genomic_DNA"/>
</dbReference>
<feature type="compositionally biased region" description="Low complexity" evidence="1">
    <location>
        <begin position="21"/>
        <end position="32"/>
    </location>
</feature>
<evidence type="ECO:0000256" key="1">
    <source>
        <dbReference type="SAM" id="MobiDB-lite"/>
    </source>
</evidence>
<accession>A0A5C3EL01</accession>
<keyword evidence="3" id="KW-1185">Reference proteome</keyword>
<organism evidence="2 3">
    <name type="scientific">Ustilago trichophora</name>
    <dbReference type="NCBI Taxonomy" id="86804"/>
    <lineage>
        <taxon>Eukaryota</taxon>
        <taxon>Fungi</taxon>
        <taxon>Dikarya</taxon>
        <taxon>Basidiomycota</taxon>
        <taxon>Ustilaginomycotina</taxon>
        <taxon>Ustilaginomycetes</taxon>
        <taxon>Ustilaginales</taxon>
        <taxon>Ustilaginaceae</taxon>
        <taxon>Ustilago</taxon>
    </lineage>
</organism>
<dbReference type="AlphaFoldDB" id="A0A5C3EL01"/>
<feature type="compositionally biased region" description="Polar residues" evidence="1">
    <location>
        <begin position="120"/>
        <end position="135"/>
    </location>
</feature>
<sequence length="659" mass="70035">MFGDAISRSPQTPSPWSTRLSTSASTSASTTAPPTPPSNHPFGDSLHQLTSSGGAEKHQENTQLPALHLLNMSCDDALSDLSDEADGFFSLDMDVSIDQQLKHHDHTHAIPSLVTERFDSSSQQPSRDTLASPSLNPAVRRASETVAYSSSPLERVGLDPIIASRSRNSPVFNADHITNASTNANVDTRNASTPSAFGPIAPEVDQKGNLEYKLKILPPSRERFDRLVTQLKWRLLEGAGLAVYEIGVLDDGTLIGLDPDSMKDSLKLLSLMAAEVGAICYVQRVLALEKVATPIGDHHDPPSIALPQHSAPPSRSSASRLTAAESDLSLRALPSTEAIQTLQPYIYTSEIDDDTRSHLLQSGAAGLYRFDIAEQQTSIPPRLVSDAPHTAIASIAAVDPTQAAPISATDDDAAEVAMSAQTKRRLLKATNSLPSSKNTSTSTNASTPRPKKDILQGRHQSEIVYLPSKEEKRILRAAAAVADAEMEAAINSPSPPTAPPTAVAVPQNAAERALSHTQAHERKMMAKMAQVADSVQPKTARARARARKIATSSTESSAATTTTTTTTTTTMPSTHSASPSPVSSPAIKAVSMPNNSKAAYTGYENVMSNFGVLSERAARTLSAKHGMDAVVKARLIVEAVVRREVDSEHTPCGFSAGKG</sequence>
<feature type="region of interest" description="Disordered" evidence="1">
    <location>
        <begin position="547"/>
        <end position="588"/>
    </location>
</feature>
<evidence type="ECO:0000313" key="2">
    <source>
        <dbReference type="EMBL" id="SPO30181.1"/>
    </source>
</evidence>
<feature type="region of interest" description="Disordered" evidence="1">
    <location>
        <begin position="427"/>
        <end position="458"/>
    </location>
</feature>
<proteinExistence type="predicted"/>
<dbReference type="Proteomes" id="UP000324022">
    <property type="component" value="Unassembled WGS sequence"/>
</dbReference>
<gene>
    <name evidence="2" type="ORF">UTRI_06020</name>
</gene>
<reference evidence="2 3" key="1">
    <citation type="submission" date="2018-03" db="EMBL/GenBank/DDBJ databases">
        <authorList>
            <person name="Guldener U."/>
        </authorList>
    </citation>
    <scope>NUCLEOTIDE SEQUENCE [LARGE SCALE GENOMIC DNA]</scope>
    <source>
        <strain evidence="2 3">NBRC100155</strain>
    </source>
</reference>
<feature type="compositionally biased region" description="Low complexity" evidence="1">
    <location>
        <begin position="550"/>
        <end position="588"/>
    </location>
</feature>
<feature type="compositionally biased region" description="Low complexity" evidence="1">
    <location>
        <begin position="311"/>
        <end position="320"/>
    </location>
</feature>
<feature type="compositionally biased region" description="Low complexity" evidence="1">
    <location>
        <begin position="430"/>
        <end position="447"/>
    </location>
</feature>
<feature type="compositionally biased region" description="Polar residues" evidence="1">
    <location>
        <begin position="8"/>
        <end position="20"/>
    </location>
</feature>
<dbReference type="OrthoDB" id="248233at2759"/>
<feature type="region of interest" description="Disordered" evidence="1">
    <location>
        <begin position="115"/>
        <end position="138"/>
    </location>
</feature>